<proteinExistence type="predicted"/>
<reference evidence="1 2" key="1">
    <citation type="submission" date="2023-01" db="EMBL/GenBank/DDBJ databases">
        <title>Analysis of 21 Apiospora genomes using comparative genomics revels a genus with tremendous synthesis potential of carbohydrate active enzymes and secondary metabolites.</title>
        <authorList>
            <person name="Sorensen T."/>
        </authorList>
    </citation>
    <scope>NUCLEOTIDE SEQUENCE [LARGE SCALE GENOMIC DNA]</scope>
    <source>
        <strain evidence="1 2">CBS 20057</strain>
    </source>
</reference>
<dbReference type="EMBL" id="JAQQWI010000007">
    <property type="protein sequence ID" value="KAK8029262.1"/>
    <property type="molecule type" value="Genomic_DNA"/>
</dbReference>
<evidence type="ECO:0000313" key="2">
    <source>
        <dbReference type="Proteomes" id="UP001396898"/>
    </source>
</evidence>
<dbReference type="Proteomes" id="UP001396898">
    <property type="component" value="Unassembled WGS sequence"/>
</dbReference>
<comment type="caution">
    <text evidence="1">The sequence shown here is derived from an EMBL/GenBank/DDBJ whole genome shotgun (WGS) entry which is preliminary data.</text>
</comment>
<name>A0ABR1SE13_9PEZI</name>
<evidence type="ECO:0000313" key="1">
    <source>
        <dbReference type="EMBL" id="KAK8029262.1"/>
    </source>
</evidence>
<gene>
    <name evidence="1" type="ORF">PG991_006318</name>
</gene>
<accession>A0ABR1SE13</accession>
<organism evidence="1 2">
    <name type="scientific">Apiospora marii</name>
    <dbReference type="NCBI Taxonomy" id="335849"/>
    <lineage>
        <taxon>Eukaryota</taxon>
        <taxon>Fungi</taxon>
        <taxon>Dikarya</taxon>
        <taxon>Ascomycota</taxon>
        <taxon>Pezizomycotina</taxon>
        <taxon>Sordariomycetes</taxon>
        <taxon>Xylariomycetidae</taxon>
        <taxon>Amphisphaeriales</taxon>
        <taxon>Apiosporaceae</taxon>
        <taxon>Apiospora</taxon>
    </lineage>
</organism>
<keyword evidence="2" id="KW-1185">Reference proteome</keyword>
<sequence length="292" mass="32204">MSFMTLPAELRGLIYHAFLTDNAPCQHVIPVSGGIYAHYARFPCQAIPDHEFLQNLSRCCGLSGWGDYLETMRFSEWRGGHLACEPGTLFHRSERLPSPLPLFLTCRQVYREAAVYLHGAPLIINTTDAFAAFTGPKGWDTSLSVATVQLVVDPVRRRDGGYGVDREFVRRLVRLDLSSVRLTTLGPVDADRARWLLQALSGRGEGSEGKGCIELVSPTATRVAAVRLGNGCRVTIRPDVAWARVLYVLEERGDEELRGSLTSYDMLVRVAGDLGLDIKSDVFSECISQSTG</sequence>
<protein>
    <submittedName>
        <fullName evidence="1">Uncharacterized protein</fullName>
    </submittedName>
</protein>